<evidence type="ECO:0000256" key="2">
    <source>
        <dbReference type="ARBA" id="ARBA00009942"/>
    </source>
</evidence>
<sequence length="158" mass="17078">MSDATSREQLLASSGSTTTLPRTDEADLVYFSSVSGNTHRFITKLGRPALRIPIHPDREPPLVVTRPYVLVVPSYGGGDGSGSVPPQVVRFLNDPHHRSLLRGVIGAGNTNFGAAYCRAGDIIAAKCGVPHLYRFEVFGTADDVRVVAEGLDQFWTQQ</sequence>
<comment type="function">
    <text evidence="1 4">Probably involved in ribonucleotide reductase function.</text>
</comment>
<dbReference type="PANTHER" id="PTHR37297:SF1">
    <property type="entry name" value="PROTEIN NRDI"/>
    <property type="match status" value="1"/>
</dbReference>
<name>A0A1G7E5U0_9ACTN</name>
<dbReference type="SUPFAM" id="SSF52218">
    <property type="entry name" value="Flavoproteins"/>
    <property type="match status" value="1"/>
</dbReference>
<dbReference type="AlphaFoldDB" id="A0A1G7E5U0"/>
<dbReference type="GO" id="GO:0010181">
    <property type="term" value="F:FMN binding"/>
    <property type="evidence" value="ECO:0007669"/>
    <property type="project" value="InterPro"/>
</dbReference>
<reference evidence="5 6" key="1">
    <citation type="submission" date="2016-10" db="EMBL/GenBank/DDBJ databases">
        <authorList>
            <person name="de Groot N.N."/>
        </authorList>
    </citation>
    <scope>NUCLEOTIDE SEQUENCE [LARGE SCALE GENOMIC DNA]</scope>
    <source>
        <strain evidence="5 6">MON 2.2</strain>
    </source>
</reference>
<dbReference type="RefSeq" id="WP_090595709.1">
    <property type="nucleotide sequence ID" value="NZ_LT629688.1"/>
</dbReference>
<dbReference type="InterPro" id="IPR004465">
    <property type="entry name" value="RNR_NrdI"/>
</dbReference>
<protein>
    <recommendedName>
        <fullName evidence="3 4">Protein NrdI</fullName>
    </recommendedName>
</protein>
<dbReference type="HAMAP" id="MF_00128">
    <property type="entry name" value="NrdI"/>
    <property type="match status" value="1"/>
</dbReference>
<evidence type="ECO:0000256" key="1">
    <source>
        <dbReference type="ARBA" id="ARBA00003999"/>
    </source>
</evidence>
<dbReference type="STRING" id="675864.SAMN04489747_3826"/>
<evidence type="ECO:0000313" key="5">
    <source>
        <dbReference type="EMBL" id="SDE58816.1"/>
    </source>
</evidence>
<dbReference type="EMBL" id="LT629688">
    <property type="protein sequence ID" value="SDE58816.1"/>
    <property type="molecule type" value="Genomic_DNA"/>
</dbReference>
<dbReference type="OrthoDB" id="350535at2"/>
<accession>A0A1G7E5U0</accession>
<dbReference type="PIRSF" id="PIRSF005087">
    <property type="entry name" value="NrdI"/>
    <property type="match status" value="1"/>
</dbReference>
<dbReference type="PANTHER" id="PTHR37297">
    <property type="entry name" value="PROTEIN NRDI"/>
    <property type="match status" value="1"/>
</dbReference>
<gene>
    <name evidence="4" type="primary">nrdI</name>
    <name evidence="5" type="ORF">SAMN04489747_3826</name>
</gene>
<evidence type="ECO:0000313" key="6">
    <source>
        <dbReference type="Proteomes" id="UP000198546"/>
    </source>
</evidence>
<dbReference type="Pfam" id="PF07972">
    <property type="entry name" value="Flavodoxin_NdrI"/>
    <property type="match status" value="1"/>
</dbReference>
<keyword evidence="6" id="KW-1185">Reference proteome</keyword>
<dbReference type="Gene3D" id="3.40.50.360">
    <property type="match status" value="1"/>
</dbReference>
<dbReference type="InterPro" id="IPR020852">
    <property type="entry name" value="RNR_Ib_NrdI_bac"/>
</dbReference>
<dbReference type="InterPro" id="IPR029039">
    <property type="entry name" value="Flavoprotein-like_sf"/>
</dbReference>
<dbReference type="NCBIfam" id="TIGR00333">
    <property type="entry name" value="nrdI"/>
    <property type="match status" value="1"/>
</dbReference>
<evidence type="ECO:0000256" key="4">
    <source>
        <dbReference type="HAMAP-Rule" id="MF_00128"/>
    </source>
</evidence>
<organism evidence="5 6">
    <name type="scientific">Auraticoccus monumenti</name>
    <dbReference type="NCBI Taxonomy" id="675864"/>
    <lineage>
        <taxon>Bacteria</taxon>
        <taxon>Bacillati</taxon>
        <taxon>Actinomycetota</taxon>
        <taxon>Actinomycetes</taxon>
        <taxon>Propionibacteriales</taxon>
        <taxon>Propionibacteriaceae</taxon>
        <taxon>Auraticoccus</taxon>
    </lineage>
</organism>
<comment type="similarity">
    <text evidence="2 4">Belongs to the NrdI family.</text>
</comment>
<proteinExistence type="inferred from homology"/>
<dbReference type="Proteomes" id="UP000198546">
    <property type="component" value="Chromosome i"/>
</dbReference>
<evidence type="ECO:0000256" key="3">
    <source>
        <dbReference type="ARBA" id="ARBA00020129"/>
    </source>
</evidence>